<dbReference type="GeneID" id="84228958"/>
<dbReference type="EMBL" id="CP133594">
    <property type="protein sequence ID" value="WMW22693.1"/>
    <property type="molecule type" value="Genomic_DNA"/>
</dbReference>
<proteinExistence type="predicted"/>
<accession>A0AA51UGC7</accession>
<dbReference type="AlphaFoldDB" id="A0AA51UGC7"/>
<feature type="domain" description="Zinc-ribbon" evidence="2">
    <location>
        <begin position="487"/>
        <end position="509"/>
    </location>
</feature>
<dbReference type="Proteomes" id="UP001183006">
    <property type="component" value="Chromosome"/>
</dbReference>
<name>A0AA51UGC7_9EURY</name>
<keyword evidence="1" id="KW-0812">Transmembrane</keyword>
<dbReference type="Pfam" id="PF13240">
    <property type="entry name" value="Zn_Ribbon_1"/>
    <property type="match status" value="1"/>
</dbReference>
<evidence type="ECO:0000256" key="1">
    <source>
        <dbReference type="SAM" id="Phobius"/>
    </source>
</evidence>
<dbReference type="RefSeq" id="WP_309308808.1">
    <property type="nucleotide sequence ID" value="NZ_CP133594.1"/>
</dbReference>
<feature type="transmembrane region" description="Helical" evidence="1">
    <location>
        <begin position="155"/>
        <end position="173"/>
    </location>
</feature>
<keyword evidence="4" id="KW-1185">Reference proteome</keyword>
<dbReference type="KEGG" id="mmav:RE476_02415"/>
<protein>
    <submittedName>
        <fullName evidence="3">Zinc ribbon domain-containing protein</fullName>
    </submittedName>
</protein>
<reference evidence="3" key="1">
    <citation type="submission" date="2023-08" db="EMBL/GenBank/DDBJ databases">
        <title>Methanolobus mangrovi sp. nov. and Methanolobus sediminis sp. nov, two novel methylotrophic methanogens isolated from mangrove sediments in China.</title>
        <authorList>
            <person name="Zhou J."/>
        </authorList>
    </citation>
    <scope>NUCLEOTIDE SEQUENCE</scope>
    <source>
        <strain evidence="3">FTZ2</strain>
    </source>
</reference>
<organism evidence="3 4">
    <name type="scientific">Methanolobus mangrovi</name>
    <dbReference type="NCBI Taxonomy" id="3072977"/>
    <lineage>
        <taxon>Archaea</taxon>
        <taxon>Methanobacteriati</taxon>
        <taxon>Methanobacteriota</taxon>
        <taxon>Stenosarchaea group</taxon>
        <taxon>Methanomicrobia</taxon>
        <taxon>Methanosarcinales</taxon>
        <taxon>Methanosarcinaceae</taxon>
        <taxon>Methanolobus</taxon>
    </lineage>
</organism>
<evidence type="ECO:0000313" key="3">
    <source>
        <dbReference type="EMBL" id="WMW22693.1"/>
    </source>
</evidence>
<keyword evidence="1" id="KW-0472">Membrane</keyword>
<dbReference type="InterPro" id="IPR026870">
    <property type="entry name" value="Zinc_ribbon_dom"/>
</dbReference>
<evidence type="ECO:0000313" key="4">
    <source>
        <dbReference type="Proteomes" id="UP001183006"/>
    </source>
</evidence>
<keyword evidence="1" id="KW-1133">Transmembrane helix</keyword>
<sequence>MAQKTLRLLFILVLACSIFSLNTALAPTSGYYDISLVEGEIAEVQDGYYLNVLDIDTYDETVRFAVSYYDTILMDQYYARGDYFYYQDSYLTLEFKIDDVYYDSFYDYDYVVLSDIYIYPDYTVTYDETEERTRETDYYTGYDYPDSSSTSVEDAFYEMVGTLVVLMVAVLILRKMSKKGKEKKALKKQKKEAALSPMPVSEKASSTVGAAGAGVIADAASKRDSVVIKSAVQYKGANILYKIKVENTSDEPMGDIKISLFVPDVFLIKENQKTISMLQPGEGKTATFFIRPTGECGNCILAGNIRYYDYSQKKHVQVDLSNKMVDIVCPVLRVKEIDETAWRLNISSMMIAEEDTKDLEIPAENLFDMATRILKDMNMYMITPEVTSTQQLFTGVARFYAEGVAGLKYAAYVEVVGKRKSRLIVKAWAEKEEALTGFYHKILEEIEKRTDIKLFVDDSVTHYNISNTTTIQDSVIQRSNIGGDKRKCPRCGRGVEASEKFCTNCGQKLDQ</sequence>
<evidence type="ECO:0000259" key="2">
    <source>
        <dbReference type="Pfam" id="PF13240"/>
    </source>
</evidence>
<gene>
    <name evidence="3" type="ORF">RE476_02415</name>
</gene>